<keyword evidence="3" id="KW-0150">Chloroplast</keyword>
<comment type="similarity">
    <text evidence="2">Belongs to the CutA family.</text>
</comment>
<dbReference type="Gene3D" id="3.30.70.120">
    <property type="match status" value="1"/>
</dbReference>
<evidence type="ECO:0000313" key="7">
    <source>
        <dbReference type="Proteomes" id="UP001177140"/>
    </source>
</evidence>
<keyword evidence="4" id="KW-0934">Plastid</keyword>
<evidence type="ECO:0000256" key="5">
    <source>
        <dbReference type="ARBA" id="ARBA00022946"/>
    </source>
</evidence>
<comment type="caution">
    <text evidence="6">The sequence shown here is derived from an EMBL/GenBank/DDBJ whole genome shotgun (WGS) entry which is preliminary data.</text>
</comment>
<gene>
    <name evidence="6" type="ORF">MKW94_017921</name>
</gene>
<dbReference type="AlphaFoldDB" id="A0AA41V148"/>
<dbReference type="InterPro" id="IPR015867">
    <property type="entry name" value="N-reg_PII/ATP_PRibTrfase_C"/>
</dbReference>
<protein>
    <recommendedName>
        <fullName evidence="8">Protein CutA, chloroplastic</fullName>
    </recommendedName>
</protein>
<dbReference type="Pfam" id="PF03091">
    <property type="entry name" value="CutA1"/>
    <property type="match status" value="1"/>
</dbReference>
<dbReference type="EMBL" id="JAJJMA010101686">
    <property type="protein sequence ID" value="MCL7030440.1"/>
    <property type="molecule type" value="Genomic_DNA"/>
</dbReference>
<dbReference type="FunFam" id="3.30.70.120:FF:000008">
    <property type="entry name" value="Protein CutA 1, chloroplastic"/>
    <property type="match status" value="1"/>
</dbReference>
<evidence type="ECO:0000256" key="4">
    <source>
        <dbReference type="ARBA" id="ARBA00022640"/>
    </source>
</evidence>
<reference evidence="6" key="1">
    <citation type="submission" date="2022-03" db="EMBL/GenBank/DDBJ databases">
        <title>A functionally conserved STORR gene fusion in Papaver species that diverged 16.8 million years ago.</title>
        <authorList>
            <person name="Catania T."/>
        </authorList>
    </citation>
    <scope>NUCLEOTIDE SEQUENCE</scope>
    <source>
        <strain evidence="6">S-191538</strain>
    </source>
</reference>
<dbReference type="PANTHER" id="PTHR23419">
    <property type="entry name" value="DIVALENT CATION TOLERANCE CUTA-RELATED"/>
    <property type="match status" value="1"/>
</dbReference>
<evidence type="ECO:0000313" key="6">
    <source>
        <dbReference type="EMBL" id="MCL7030440.1"/>
    </source>
</evidence>
<evidence type="ECO:0008006" key="8">
    <source>
        <dbReference type="Google" id="ProtNLM"/>
    </source>
</evidence>
<dbReference type="GO" id="GO:0010038">
    <property type="term" value="P:response to metal ion"/>
    <property type="evidence" value="ECO:0007669"/>
    <property type="project" value="InterPro"/>
</dbReference>
<proteinExistence type="inferred from homology"/>
<evidence type="ECO:0000256" key="2">
    <source>
        <dbReference type="ARBA" id="ARBA00010169"/>
    </source>
</evidence>
<evidence type="ECO:0000256" key="3">
    <source>
        <dbReference type="ARBA" id="ARBA00022528"/>
    </source>
</evidence>
<dbReference type="GO" id="GO:0009507">
    <property type="term" value="C:chloroplast"/>
    <property type="evidence" value="ECO:0007669"/>
    <property type="project" value="UniProtKB-SubCell"/>
</dbReference>
<dbReference type="SUPFAM" id="SSF54913">
    <property type="entry name" value="GlnB-like"/>
    <property type="match status" value="1"/>
</dbReference>
<dbReference type="Proteomes" id="UP001177140">
    <property type="component" value="Unassembled WGS sequence"/>
</dbReference>
<evidence type="ECO:0000256" key="1">
    <source>
        <dbReference type="ARBA" id="ARBA00004229"/>
    </source>
</evidence>
<dbReference type="GO" id="GO:0005507">
    <property type="term" value="F:copper ion binding"/>
    <property type="evidence" value="ECO:0007669"/>
    <property type="project" value="TreeGrafter"/>
</dbReference>
<keyword evidence="5" id="KW-0809">Transit peptide</keyword>
<dbReference type="InterPro" id="IPR011322">
    <property type="entry name" value="N-reg_PII-like_a/b"/>
</dbReference>
<name>A0AA41V148_PAPNU</name>
<dbReference type="InterPro" id="IPR004323">
    <property type="entry name" value="Ion_tolerance_CutA"/>
</dbReference>
<accession>A0AA41V148</accession>
<comment type="subcellular location">
    <subcellularLocation>
        <location evidence="1">Plastid</location>
        <location evidence="1">Chloroplast</location>
    </subcellularLocation>
</comment>
<organism evidence="6 7">
    <name type="scientific">Papaver nudicaule</name>
    <name type="common">Iceland poppy</name>
    <dbReference type="NCBI Taxonomy" id="74823"/>
    <lineage>
        <taxon>Eukaryota</taxon>
        <taxon>Viridiplantae</taxon>
        <taxon>Streptophyta</taxon>
        <taxon>Embryophyta</taxon>
        <taxon>Tracheophyta</taxon>
        <taxon>Spermatophyta</taxon>
        <taxon>Magnoliopsida</taxon>
        <taxon>Ranunculales</taxon>
        <taxon>Papaveraceae</taxon>
        <taxon>Papaveroideae</taxon>
        <taxon>Papaver</taxon>
    </lineage>
</organism>
<dbReference type="PANTHER" id="PTHR23419:SF8">
    <property type="entry name" value="FI09726P"/>
    <property type="match status" value="1"/>
</dbReference>
<sequence length="189" mass="20518">MALKICSSRVPSIISSSRSSMLLCHRLPLVGLGALCMLSFGLTNLTPSLSSSSFKTPWSGFSRQLSSVKVIHSGGGGMEGNTSTVPSIVVYVTVPSKEAGKKLAESIVTEKLAACVNRVPGVESVYQWEGKIQTDTEELLIIKTRESLLEPLKEHVKANHEYDVPEVIAMPIIGGSLQYLEWLRNSTRD</sequence>
<keyword evidence="7" id="KW-1185">Reference proteome</keyword>